<reference evidence="2 3" key="1">
    <citation type="submission" date="2016-10" db="EMBL/GenBank/DDBJ databases">
        <title>Genome sequence of Streptomyces gilvigriseus MUSC 26.</title>
        <authorList>
            <person name="Lee L.-H."/>
            <person name="Ser H.-L."/>
        </authorList>
    </citation>
    <scope>NUCLEOTIDE SEQUENCE [LARGE SCALE GENOMIC DNA]</scope>
    <source>
        <strain evidence="2 3">MUSC 26</strain>
    </source>
</reference>
<dbReference type="RefSeq" id="WP_071655176.1">
    <property type="nucleotide sequence ID" value="NZ_MLCF01000011.1"/>
</dbReference>
<name>A0A1J7BJI6_9ACTN</name>
<evidence type="ECO:0000313" key="2">
    <source>
        <dbReference type="EMBL" id="OIV38843.1"/>
    </source>
</evidence>
<dbReference type="STRING" id="1428644.BIV57_03640"/>
<keyword evidence="3" id="KW-1185">Reference proteome</keyword>
<dbReference type="OrthoDB" id="4560897at2"/>
<dbReference type="Proteomes" id="UP000243342">
    <property type="component" value="Unassembled WGS sequence"/>
</dbReference>
<proteinExistence type="predicted"/>
<gene>
    <name evidence="2" type="ORF">BIV57_03640</name>
</gene>
<accession>A0A1J7BJI6</accession>
<dbReference type="EMBL" id="MLCF01000011">
    <property type="protein sequence ID" value="OIV38843.1"/>
    <property type="molecule type" value="Genomic_DNA"/>
</dbReference>
<comment type="caution">
    <text evidence="2">The sequence shown here is derived from an EMBL/GenBank/DDBJ whole genome shotgun (WGS) entry which is preliminary data.</text>
</comment>
<evidence type="ECO:0000313" key="3">
    <source>
        <dbReference type="Proteomes" id="UP000243342"/>
    </source>
</evidence>
<protein>
    <submittedName>
        <fullName evidence="2">Uncharacterized protein</fullName>
    </submittedName>
</protein>
<evidence type="ECO:0000256" key="1">
    <source>
        <dbReference type="SAM" id="MobiDB-lite"/>
    </source>
</evidence>
<organism evidence="2 3">
    <name type="scientific">Mangrovactinospora gilvigrisea</name>
    <dbReference type="NCBI Taxonomy" id="1428644"/>
    <lineage>
        <taxon>Bacteria</taxon>
        <taxon>Bacillati</taxon>
        <taxon>Actinomycetota</taxon>
        <taxon>Actinomycetes</taxon>
        <taxon>Kitasatosporales</taxon>
        <taxon>Streptomycetaceae</taxon>
        <taxon>Mangrovactinospora</taxon>
    </lineage>
</organism>
<dbReference type="AlphaFoldDB" id="A0A1J7BJI6"/>
<sequence length="118" mass="12828">MSAEDRIAADRQVVTDHLEGRVTPETDPWIYDDDVLYFAALRLAKADRGWLEERAADPSRPASRRSWLRSALQVTAPGAGATAVIGFRAADGGLATEARTRRAGGPQEPEGETDGERH</sequence>
<feature type="region of interest" description="Disordered" evidence="1">
    <location>
        <begin position="95"/>
        <end position="118"/>
    </location>
</feature>
<feature type="compositionally biased region" description="Acidic residues" evidence="1">
    <location>
        <begin position="109"/>
        <end position="118"/>
    </location>
</feature>